<reference evidence="1" key="2">
    <citation type="journal article" date="2022" name="New Phytol.">
        <title>Evolutionary transition to the ectomycorrhizal habit in the genomes of a hyperdiverse lineage of mushroom-forming fungi.</title>
        <authorList>
            <person name="Looney B."/>
            <person name="Miyauchi S."/>
            <person name="Morin E."/>
            <person name="Drula E."/>
            <person name="Courty P.E."/>
            <person name="Kohler A."/>
            <person name="Kuo A."/>
            <person name="LaButti K."/>
            <person name="Pangilinan J."/>
            <person name="Lipzen A."/>
            <person name="Riley R."/>
            <person name="Andreopoulos W."/>
            <person name="He G."/>
            <person name="Johnson J."/>
            <person name="Nolan M."/>
            <person name="Tritt A."/>
            <person name="Barry K.W."/>
            <person name="Grigoriev I.V."/>
            <person name="Nagy L.G."/>
            <person name="Hibbett D."/>
            <person name="Henrissat B."/>
            <person name="Matheny P.B."/>
            <person name="Labbe J."/>
            <person name="Martin F.M."/>
        </authorList>
    </citation>
    <scope>NUCLEOTIDE SEQUENCE</scope>
    <source>
        <strain evidence="1">EC-137</strain>
    </source>
</reference>
<evidence type="ECO:0000313" key="2">
    <source>
        <dbReference type="Proteomes" id="UP000814128"/>
    </source>
</evidence>
<protein>
    <submittedName>
        <fullName evidence="1">Uncharacterized protein</fullName>
    </submittedName>
</protein>
<comment type="caution">
    <text evidence="1">The sequence shown here is derived from an EMBL/GenBank/DDBJ whole genome shotgun (WGS) entry which is preliminary data.</text>
</comment>
<keyword evidence="2" id="KW-1185">Reference proteome</keyword>
<dbReference type="EMBL" id="MU273467">
    <property type="protein sequence ID" value="KAI0036859.1"/>
    <property type="molecule type" value="Genomic_DNA"/>
</dbReference>
<proteinExistence type="predicted"/>
<organism evidence="1 2">
    <name type="scientific">Vararia minispora EC-137</name>
    <dbReference type="NCBI Taxonomy" id="1314806"/>
    <lineage>
        <taxon>Eukaryota</taxon>
        <taxon>Fungi</taxon>
        <taxon>Dikarya</taxon>
        <taxon>Basidiomycota</taxon>
        <taxon>Agaricomycotina</taxon>
        <taxon>Agaricomycetes</taxon>
        <taxon>Russulales</taxon>
        <taxon>Lachnocladiaceae</taxon>
        <taxon>Vararia</taxon>
    </lineage>
</organism>
<gene>
    <name evidence="1" type="ORF">K488DRAFT_40018</name>
</gene>
<reference evidence="1" key="1">
    <citation type="submission" date="2021-02" db="EMBL/GenBank/DDBJ databases">
        <authorList>
            <consortium name="DOE Joint Genome Institute"/>
            <person name="Ahrendt S."/>
            <person name="Looney B.P."/>
            <person name="Miyauchi S."/>
            <person name="Morin E."/>
            <person name="Drula E."/>
            <person name="Courty P.E."/>
            <person name="Chicoki N."/>
            <person name="Fauchery L."/>
            <person name="Kohler A."/>
            <person name="Kuo A."/>
            <person name="Labutti K."/>
            <person name="Pangilinan J."/>
            <person name="Lipzen A."/>
            <person name="Riley R."/>
            <person name="Andreopoulos W."/>
            <person name="He G."/>
            <person name="Johnson J."/>
            <person name="Barry K.W."/>
            <person name="Grigoriev I.V."/>
            <person name="Nagy L."/>
            <person name="Hibbett D."/>
            <person name="Henrissat B."/>
            <person name="Matheny P.B."/>
            <person name="Labbe J."/>
            <person name="Martin F."/>
        </authorList>
    </citation>
    <scope>NUCLEOTIDE SEQUENCE</scope>
    <source>
        <strain evidence="1">EC-137</strain>
    </source>
</reference>
<dbReference type="Proteomes" id="UP000814128">
    <property type="component" value="Unassembled WGS sequence"/>
</dbReference>
<sequence length="769" mass="83955">MPIAIPDIFQPRGLNVASYLLSHRVLLYTLTSTVAVSATIASALQNHSNFYSVAVYLSKSGRSVLVLVNFALLIALACARLVQQLFFGDLRPLEVERLYDRMWFFVTESLLAFTIFRDEFDIPFGVMFLFLLFVKSFHWLMADRVEWMNQMPYPGPPSAFHLRIQSLFVVLYLTDVIMILFAAENVLEHGVGAIVLFASEYAILSSSALNSVAKYCLCAYELRRAAARGGENAPPWENKSMYVFYIDLVTDFAKLVTYLMFFGIVITFYGVPLNVIRDVYVTAKSFITRLRDLKRYRDATRNMDERYPNATEQEMADMSDRTCIICREEMVARSANAQPPAAGAPGEDGPNITPKKLPCGHIFHFHCLRSWLERQQSCPTCRRGVLDEISGTQPVRPEDPRGQAPPGNNAFVPRADPQQQQGARPRNLLQALLGIPPPAMHLQQDVQPQGPAQPPPLPATAPLQPGWQQPHQPQGHLQLPPVYQGFRGPGGVWQVWPEADAAQGPVPHMDAQAPAGPSAGGAASSPGGVPQSSVQSQPAIDGVNTASTPREAAAAAALRRSGEPGSTTGAPSTRATPTASSQPESSQTASSSASPAPNLPTLVPMYDLTPREDAPFWHLPGPLSGFALQTHGRPSPTPFTSTRSIPRIPMHTQSRPPLTSLPPTLTQEELTRLDRLTRDAIDERLRVLENVSVAVHRSIEELTRMRSVLPPLPTSSRSAVMTPPPPLSQTNVAVEQEPSVASAVSSPFSNDGAPSSRSPSPEVTVVPLD</sequence>
<accession>A0ACB8QYC5</accession>
<evidence type="ECO:0000313" key="1">
    <source>
        <dbReference type="EMBL" id="KAI0036859.1"/>
    </source>
</evidence>
<name>A0ACB8QYC5_9AGAM</name>